<evidence type="ECO:0000313" key="3">
    <source>
        <dbReference type="Proteomes" id="UP001145742"/>
    </source>
</evidence>
<dbReference type="InterPro" id="IPR038911">
    <property type="entry name" value="SCLT1"/>
</dbReference>
<gene>
    <name evidence="2" type="primary">SCLT1</name>
    <name evidence="2" type="ORF">WISP_31700</name>
</gene>
<keyword evidence="2" id="KW-0406">Ion transport</keyword>
<feature type="coiled-coil region" evidence="1">
    <location>
        <begin position="123"/>
        <end position="308"/>
    </location>
</feature>
<keyword evidence="2" id="KW-0407">Ion channel</keyword>
<reference evidence="2" key="1">
    <citation type="submission" date="2019-10" db="EMBL/GenBank/DDBJ databases">
        <authorList>
            <person name="Soares A.E.R."/>
            <person name="Aleixo A."/>
            <person name="Schneider P."/>
            <person name="Miyaki C.Y."/>
            <person name="Schneider M.P."/>
            <person name="Mello C."/>
            <person name="Vasconcelos A.T.R."/>
        </authorList>
    </citation>
    <scope>NUCLEOTIDE SEQUENCE</scope>
    <source>
        <tissue evidence="2">Muscle</tissue>
    </source>
</reference>
<comment type="caution">
    <text evidence="2">The sequence shown here is derived from an EMBL/GenBank/DDBJ whole genome shotgun (WGS) entry which is preliminary data.</text>
</comment>
<name>A0ABQ9DJX0_9PASS</name>
<keyword evidence="3" id="KW-1185">Reference proteome</keyword>
<protein>
    <submittedName>
        <fullName evidence="2">Sodium channel and clathrin linker 1</fullName>
    </submittedName>
</protein>
<organism evidence="2 3">
    <name type="scientific">Willisornis vidua</name>
    <name type="common">Xingu scale-backed antbird</name>
    <dbReference type="NCBI Taxonomy" id="1566151"/>
    <lineage>
        <taxon>Eukaryota</taxon>
        <taxon>Metazoa</taxon>
        <taxon>Chordata</taxon>
        <taxon>Craniata</taxon>
        <taxon>Vertebrata</taxon>
        <taxon>Euteleostomi</taxon>
        <taxon>Archelosauria</taxon>
        <taxon>Archosauria</taxon>
        <taxon>Dinosauria</taxon>
        <taxon>Saurischia</taxon>
        <taxon>Theropoda</taxon>
        <taxon>Coelurosauria</taxon>
        <taxon>Aves</taxon>
        <taxon>Neognathae</taxon>
        <taxon>Neoaves</taxon>
        <taxon>Telluraves</taxon>
        <taxon>Australaves</taxon>
        <taxon>Passeriformes</taxon>
        <taxon>Thamnophilidae</taxon>
        <taxon>Willisornis</taxon>
    </lineage>
</organism>
<sequence length="613" mass="71716">MASHIYIFLADWRPNMALGHYETDEILRVIAEQKNALGGDISGSGMMDQRDQSLSTLVTAYDKHLEEMKEQLQLYQEKEQAIELWQMLLQEHDRLQQQYHECLTETQIHVTERKRQTDQLTSFQQLTRQLHVANEKIELTNQQFLRTVTEQNVELEQLRQQLRQAKIDGQAANAKLEEMTKLREKLHSQLERKEEDMISAQERETASDKRLQQIQSSLKQLETRLLVTVQDAEQLRTERAALQEQIRELQAKAANLESEKYDAVAKVQDCIQLLEEANLEKSQALFGEKQKDEEIKKMKDEMSQLTEDTAARIRKAVNVAKRQCNMQVSRLTEEVSALKMISRENRVHESDNRKLDQLYQKYLLAEAAKDDLQLSLQTTQNKLKQLEVNSEEEKSHCQEVICKLQSILDSEREKSAFVSEQRLNLQQENEQLQEEIESLRKLAIEAQQKAKIKISTMEHEHAVKEHGYEARLKEIETISQKSTAELRCLLVAQQQATNRWKEEAKNLTETAEARIRKLKYSTLNLGKFSFELEKLLRLFRKVTITSVMESELCQQKLRSQELISQLEITNEKVTEDETLKMEYREYIDRLQRRLIQAEQRAATASQQDAYVTV</sequence>
<feature type="coiled-coil region" evidence="1">
    <location>
        <begin position="369"/>
        <end position="449"/>
    </location>
</feature>
<keyword evidence="2" id="KW-0813">Transport</keyword>
<feature type="coiled-coil region" evidence="1">
    <location>
        <begin position="580"/>
        <end position="607"/>
    </location>
</feature>
<keyword evidence="1" id="KW-0175">Coiled coil</keyword>
<dbReference type="PANTHER" id="PTHR35970">
    <property type="entry name" value="SODIUM CHANNEL AND CLATHRIN LINKER 1"/>
    <property type="match status" value="1"/>
</dbReference>
<dbReference type="GO" id="GO:0034220">
    <property type="term" value="P:monoatomic ion transmembrane transport"/>
    <property type="evidence" value="ECO:0007669"/>
    <property type="project" value="UniProtKB-KW"/>
</dbReference>
<dbReference type="PANTHER" id="PTHR35970:SF1">
    <property type="entry name" value="SODIUM CHANNEL AND CLATHRIN LINKER 1"/>
    <property type="match status" value="1"/>
</dbReference>
<dbReference type="Proteomes" id="UP001145742">
    <property type="component" value="Unassembled WGS sequence"/>
</dbReference>
<evidence type="ECO:0000256" key="1">
    <source>
        <dbReference type="SAM" id="Coils"/>
    </source>
</evidence>
<evidence type="ECO:0000313" key="2">
    <source>
        <dbReference type="EMBL" id="KAJ7423858.1"/>
    </source>
</evidence>
<dbReference type="EMBL" id="WHWB01032768">
    <property type="protein sequence ID" value="KAJ7423858.1"/>
    <property type="molecule type" value="Genomic_DNA"/>
</dbReference>
<accession>A0ABQ9DJX0</accession>
<proteinExistence type="predicted"/>